<dbReference type="PROSITE" id="PS50110">
    <property type="entry name" value="RESPONSE_REGULATORY"/>
    <property type="match status" value="1"/>
</dbReference>
<proteinExistence type="predicted"/>
<reference evidence="4 5" key="1">
    <citation type="submission" date="2018-08" db="EMBL/GenBank/DDBJ databases">
        <title>Meiothermus hypogaeus DSM 23238 genome sequencing project.</title>
        <authorList>
            <person name="Da Costa M.S."/>
            <person name="Albuquerque L."/>
            <person name="Raposo P."/>
            <person name="Froufe H.J.C."/>
            <person name="Barroso C.S."/>
            <person name="Egas C."/>
        </authorList>
    </citation>
    <scope>NUCLEOTIDE SEQUENCE [LARGE SCALE GENOMIC DNA]</scope>
    <source>
        <strain evidence="4 5">DSM 23238</strain>
    </source>
</reference>
<comment type="caution">
    <text evidence="4">The sequence shown here is derived from an EMBL/GenBank/DDBJ whole genome shotgun (WGS) entry which is preliminary data.</text>
</comment>
<protein>
    <submittedName>
        <fullName evidence="4">Response regulator receiver domain protein</fullName>
    </submittedName>
</protein>
<keyword evidence="5" id="KW-1185">Reference proteome</keyword>
<feature type="domain" description="Response regulatory" evidence="3">
    <location>
        <begin position="12"/>
        <end position="127"/>
    </location>
</feature>
<dbReference type="Gene3D" id="3.40.50.2300">
    <property type="match status" value="1"/>
</dbReference>
<evidence type="ECO:0000259" key="3">
    <source>
        <dbReference type="PROSITE" id="PS50110"/>
    </source>
</evidence>
<dbReference type="PANTHER" id="PTHR44591">
    <property type="entry name" value="STRESS RESPONSE REGULATOR PROTEIN 1"/>
    <property type="match status" value="1"/>
</dbReference>
<evidence type="ECO:0000313" key="5">
    <source>
        <dbReference type="Proteomes" id="UP000265443"/>
    </source>
</evidence>
<accession>A0ABX9MJT7</accession>
<dbReference type="Proteomes" id="UP000265443">
    <property type="component" value="Unassembled WGS sequence"/>
</dbReference>
<dbReference type="SUPFAM" id="SSF52172">
    <property type="entry name" value="CheY-like"/>
    <property type="match status" value="1"/>
</dbReference>
<dbReference type="InterPro" id="IPR001789">
    <property type="entry name" value="Sig_transdc_resp-reg_receiver"/>
</dbReference>
<dbReference type="PANTHER" id="PTHR44591:SF18">
    <property type="entry name" value="REGULATORY PROTEIN"/>
    <property type="match status" value="1"/>
</dbReference>
<evidence type="ECO:0000256" key="1">
    <source>
        <dbReference type="ARBA" id="ARBA00022553"/>
    </source>
</evidence>
<keyword evidence="1 2" id="KW-0597">Phosphoprotein</keyword>
<name>A0ABX9MJT7_9DEIN</name>
<evidence type="ECO:0000313" key="4">
    <source>
        <dbReference type="EMBL" id="RIH74567.1"/>
    </source>
</evidence>
<evidence type="ECO:0000256" key="2">
    <source>
        <dbReference type="PROSITE-ProRule" id="PRU00169"/>
    </source>
</evidence>
<sequence>MEYMAEAVQSDKVLVITSSLTLRALLELVIEEQGVEAQFYEKAQEGLDFLKAHTPRAIVLDDGIEIDPFSIASRLKMSRRLREVPVVLFIGDSDDRTKLTAEFARVEHVLSKPVDRKAFSSILRNLPQQQPSV</sequence>
<feature type="modified residue" description="4-aspartylphosphate" evidence="2">
    <location>
        <position position="61"/>
    </location>
</feature>
<dbReference type="InterPro" id="IPR050595">
    <property type="entry name" value="Bact_response_regulator"/>
</dbReference>
<organism evidence="4 5">
    <name type="scientific">Meiothermus hypogaeus</name>
    <dbReference type="NCBI Taxonomy" id="884155"/>
    <lineage>
        <taxon>Bacteria</taxon>
        <taxon>Thermotogati</taxon>
        <taxon>Deinococcota</taxon>
        <taxon>Deinococci</taxon>
        <taxon>Thermales</taxon>
        <taxon>Thermaceae</taxon>
        <taxon>Meiothermus</taxon>
    </lineage>
</organism>
<dbReference type="InterPro" id="IPR011006">
    <property type="entry name" value="CheY-like_superfamily"/>
</dbReference>
<dbReference type="EMBL" id="QWKY01000114">
    <property type="protein sequence ID" value="RIH74567.1"/>
    <property type="molecule type" value="Genomic_DNA"/>
</dbReference>
<gene>
    <name evidence="4" type="ORF">Mhypo_03284</name>
</gene>